<accession>A0A7R9EVK8</accession>
<reference evidence="1" key="1">
    <citation type="submission" date="2020-11" db="EMBL/GenBank/DDBJ databases">
        <authorList>
            <person name="Tran Van P."/>
        </authorList>
    </citation>
    <scope>NUCLEOTIDE SEQUENCE</scope>
</reference>
<evidence type="ECO:0000313" key="1">
    <source>
        <dbReference type="EMBL" id="CAD7442236.1"/>
    </source>
</evidence>
<organism evidence="1">
    <name type="scientific">Timema bartmani</name>
    <dbReference type="NCBI Taxonomy" id="61472"/>
    <lineage>
        <taxon>Eukaryota</taxon>
        <taxon>Metazoa</taxon>
        <taxon>Ecdysozoa</taxon>
        <taxon>Arthropoda</taxon>
        <taxon>Hexapoda</taxon>
        <taxon>Insecta</taxon>
        <taxon>Pterygota</taxon>
        <taxon>Neoptera</taxon>
        <taxon>Polyneoptera</taxon>
        <taxon>Phasmatodea</taxon>
        <taxon>Timematodea</taxon>
        <taxon>Timematoidea</taxon>
        <taxon>Timematidae</taxon>
        <taxon>Timema</taxon>
    </lineage>
</organism>
<name>A0A7R9EVK8_9NEOP</name>
<dbReference type="AlphaFoldDB" id="A0A7R9EVK8"/>
<sequence>MTILGVTSRRSPAITRQMRLSVGGLGSDRLPKCFVVKRLIKPGILDVDFLMENHVLLDFCIRSISLASKELSLVKGLDQVEWTFNPDSQSIQVEESPIHEGRVLPTDKELEGFVREVVNLSTEQEIVVLNLIRRSGGELLEAGIISRCSSQSTNPLVCVIKKDRSVLANDSAGLQDMARVFIYLVREDQRVRFVLRQHPPEVRERIDVFRE</sequence>
<proteinExistence type="predicted"/>
<dbReference type="EMBL" id="OD565625">
    <property type="protein sequence ID" value="CAD7442236.1"/>
    <property type="molecule type" value="Genomic_DNA"/>
</dbReference>
<gene>
    <name evidence="1" type="ORF">TBIB3V08_LOCUS4675</name>
</gene>
<protein>
    <submittedName>
        <fullName evidence="1">Uncharacterized protein</fullName>
    </submittedName>
</protein>